<organism evidence="2 3">
    <name type="scientific">Ruminococcus albus</name>
    <dbReference type="NCBI Taxonomy" id="1264"/>
    <lineage>
        <taxon>Bacteria</taxon>
        <taxon>Bacillati</taxon>
        <taxon>Bacillota</taxon>
        <taxon>Clostridia</taxon>
        <taxon>Eubacteriales</taxon>
        <taxon>Oscillospiraceae</taxon>
        <taxon>Ruminococcus</taxon>
    </lineage>
</organism>
<keyword evidence="1" id="KW-1133">Transmembrane helix</keyword>
<accession>A0A1H7L6W5</accession>
<dbReference type="AlphaFoldDB" id="A0A1H7L6W5"/>
<protein>
    <submittedName>
        <fullName evidence="2">Uncharacterized protein</fullName>
    </submittedName>
</protein>
<feature type="transmembrane region" description="Helical" evidence="1">
    <location>
        <begin position="95"/>
        <end position="115"/>
    </location>
</feature>
<keyword evidence="1" id="KW-0812">Transmembrane</keyword>
<feature type="transmembrane region" description="Helical" evidence="1">
    <location>
        <begin position="152"/>
        <end position="170"/>
    </location>
</feature>
<name>A0A1H7L6W5_RUMAL</name>
<proteinExistence type="predicted"/>
<reference evidence="2 3" key="1">
    <citation type="submission" date="2016-10" db="EMBL/GenBank/DDBJ databases">
        <authorList>
            <person name="de Groot N.N."/>
        </authorList>
    </citation>
    <scope>NUCLEOTIDE SEQUENCE [LARGE SCALE GENOMIC DNA]</scope>
    <source>
        <strain evidence="2 3">KH2T6</strain>
    </source>
</reference>
<evidence type="ECO:0000313" key="2">
    <source>
        <dbReference type="EMBL" id="SEK94749.1"/>
    </source>
</evidence>
<evidence type="ECO:0000313" key="3">
    <source>
        <dbReference type="Proteomes" id="UP000186015"/>
    </source>
</evidence>
<feature type="transmembrane region" description="Helical" evidence="1">
    <location>
        <begin position="121"/>
        <end position="140"/>
    </location>
</feature>
<dbReference type="Proteomes" id="UP000186015">
    <property type="component" value="Unassembled WGS sequence"/>
</dbReference>
<gene>
    <name evidence="2" type="ORF">SAMN05216469_10883</name>
</gene>
<dbReference type="RefSeq" id="WP_074833458.1">
    <property type="nucleotide sequence ID" value="NZ_FOAT01000008.1"/>
</dbReference>
<sequence length="183" mass="20397">MKVNYYGIHSCEYILNEDKTLIAAPLGVKIQAVQQLGFYKAEDGRWYKELSPDEALFFHSMRNMDVVDFPADSSSNKQASSCAKEMSSEDKKKGFILRLIALLLVFGVGFASLLLFEKKSLPIAGSSFIVGEILMIYVNIRYPKKRSSKEVGVLLILDVVICITIVLILISCCNECTSCFKGC</sequence>
<evidence type="ECO:0000256" key="1">
    <source>
        <dbReference type="SAM" id="Phobius"/>
    </source>
</evidence>
<dbReference type="EMBL" id="FOAT01000008">
    <property type="protein sequence ID" value="SEK94749.1"/>
    <property type="molecule type" value="Genomic_DNA"/>
</dbReference>
<keyword evidence="1" id="KW-0472">Membrane</keyword>
<dbReference type="OrthoDB" id="2068279at2"/>